<keyword evidence="4" id="KW-1185">Reference proteome</keyword>
<dbReference type="EMBL" id="JABSTU010000007">
    <property type="protein sequence ID" value="KAH8025867.1"/>
    <property type="molecule type" value="Genomic_DNA"/>
</dbReference>
<dbReference type="GO" id="GO:0016020">
    <property type="term" value="C:membrane"/>
    <property type="evidence" value="ECO:0007669"/>
    <property type="project" value="InterPro"/>
</dbReference>
<evidence type="ECO:0000256" key="1">
    <source>
        <dbReference type="SAM" id="MobiDB-lite"/>
    </source>
</evidence>
<comment type="caution">
    <text evidence="3">The sequence shown here is derived from an EMBL/GenBank/DDBJ whole genome shotgun (WGS) entry which is preliminary data.</text>
</comment>
<dbReference type="SUPFAM" id="SSF49899">
    <property type="entry name" value="Concanavalin A-like lectins/glucanases"/>
    <property type="match status" value="3"/>
</dbReference>
<organism evidence="3 4">
    <name type="scientific">Rhipicephalus microplus</name>
    <name type="common">Cattle tick</name>
    <name type="synonym">Boophilus microplus</name>
    <dbReference type="NCBI Taxonomy" id="6941"/>
    <lineage>
        <taxon>Eukaryota</taxon>
        <taxon>Metazoa</taxon>
        <taxon>Ecdysozoa</taxon>
        <taxon>Arthropoda</taxon>
        <taxon>Chelicerata</taxon>
        <taxon>Arachnida</taxon>
        <taxon>Acari</taxon>
        <taxon>Parasitiformes</taxon>
        <taxon>Ixodida</taxon>
        <taxon>Ixodoidea</taxon>
        <taxon>Ixodidae</taxon>
        <taxon>Rhipicephalinae</taxon>
        <taxon>Rhipicephalus</taxon>
        <taxon>Boophilus</taxon>
    </lineage>
</organism>
<dbReference type="PANTHER" id="PTHR23282:SF101">
    <property type="entry name" value="MAM DOMAIN-CONTAINING PROTEIN"/>
    <property type="match status" value="1"/>
</dbReference>
<reference evidence="3" key="2">
    <citation type="submission" date="2021-09" db="EMBL/GenBank/DDBJ databases">
        <authorList>
            <person name="Jia N."/>
            <person name="Wang J."/>
            <person name="Shi W."/>
            <person name="Du L."/>
            <person name="Sun Y."/>
            <person name="Zhan W."/>
            <person name="Jiang J."/>
            <person name="Wang Q."/>
            <person name="Zhang B."/>
            <person name="Ji P."/>
            <person name="Sakyi L.B."/>
            <person name="Cui X."/>
            <person name="Yuan T."/>
            <person name="Jiang B."/>
            <person name="Yang W."/>
            <person name="Lam T.T.-Y."/>
            <person name="Chang Q."/>
            <person name="Ding S."/>
            <person name="Wang X."/>
            <person name="Zhu J."/>
            <person name="Ruan X."/>
            <person name="Zhao L."/>
            <person name="Wei J."/>
            <person name="Que T."/>
            <person name="Du C."/>
            <person name="Cheng J."/>
            <person name="Dai P."/>
            <person name="Han X."/>
            <person name="Huang E."/>
            <person name="Gao Y."/>
            <person name="Liu J."/>
            <person name="Shao H."/>
            <person name="Ye R."/>
            <person name="Li L."/>
            <person name="Wei W."/>
            <person name="Wang X."/>
            <person name="Wang C."/>
            <person name="Huo Q."/>
            <person name="Li W."/>
            <person name="Guo W."/>
            <person name="Chen H."/>
            <person name="Chen S."/>
            <person name="Zhou L."/>
            <person name="Zhou L."/>
            <person name="Ni X."/>
            <person name="Tian J."/>
            <person name="Zhou Y."/>
            <person name="Sheng Y."/>
            <person name="Liu T."/>
            <person name="Pan Y."/>
            <person name="Xia L."/>
            <person name="Li J."/>
            <person name="Zhao F."/>
            <person name="Cao W."/>
        </authorList>
    </citation>
    <scope>NUCLEOTIDE SEQUENCE</scope>
    <source>
        <strain evidence="3">Rmic-2018</strain>
        <tissue evidence="3">Larvae</tissue>
    </source>
</reference>
<dbReference type="InterPro" id="IPR000998">
    <property type="entry name" value="MAM_dom"/>
</dbReference>
<evidence type="ECO:0000313" key="3">
    <source>
        <dbReference type="EMBL" id="KAH8025867.1"/>
    </source>
</evidence>
<evidence type="ECO:0000313" key="4">
    <source>
        <dbReference type="Proteomes" id="UP000821866"/>
    </source>
</evidence>
<sequence>MVASSGGSTVDGTAGRLRWAHVDSQMVFTISNTPSLREDGVVALGPLQLTMGECDVLTDGLVYALTAMKISAPKEEALLTSPKWSGQSQPQCLEFWYQHDGSVYPDLQVVFRAKFGGDITQFVSLDDVILRPEPCVHPAECDFNDGFCGYVNQFQGNFQWLIGTGRYERLLLQPAVPRAKEGDLTNASLKKKDADTPPFAYLDMTTISSYAVAPVARKAENALNTAVLRSPLFDVMDNTTQLTLWYYRRGPDITTANVSITCYGKASDKAQPEVQSPVEMDEVLLWTTLDVPVKQGIGCQLAVRVTRGPVGTRHKNAARNSRREHAQWAPKPEDTMDSPTRCTFENGTMCGWNPGGLSYQWSLNDPSKKLPEYPRFDHTLKAYTGRFVYAKHDVDYDWGTAVFKSPELDVNATDGACLSFWVFAVHSTHVK</sequence>
<dbReference type="InterPro" id="IPR051560">
    <property type="entry name" value="MAM_domain-containing"/>
</dbReference>
<dbReference type="Gene3D" id="2.60.120.200">
    <property type="match status" value="2"/>
</dbReference>
<proteinExistence type="predicted"/>
<dbReference type="Pfam" id="PF00629">
    <property type="entry name" value="MAM"/>
    <property type="match status" value="1"/>
</dbReference>
<feature type="domain" description="MAM" evidence="2">
    <location>
        <begin position="340"/>
        <end position="431"/>
    </location>
</feature>
<evidence type="ECO:0000259" key="2">
    <source>
        <dbReference type="PROSITE" id="PS50060"/>
    </source>
</evidence>
<feature type="compositionally biased region" description="Basic and acidic residues" evidence="1">
    <location>
        <begin position="321"/>
        <end position="334"/>
    </location>
</feature>
<dbReference type="PROSITE" id="PS50060">
    <property type="entry name" value="MAM_2"/>
    <property type="match status" value="1"/>
</dbReference>
<name>A0A9J6DUM1_RHIMP</name>
<dbReference type="AlphaFoldDB" id="A0A9J6DUM1"/>
<dbReference type="Proteomes" id="UP000821866">
    <property type="component" value="Unassembled WGS sequence"/>
</dbReference>
<dbReference type="PANTHER" id="PTHR23282">
    <property type="entry name" value="APICAL ENDOSOMAL GLYCOPROTEIN PRECURSOR"/>
    <property type="match status" value="1"/>
</dbReference>
<dbReference type="VEuPathDB" id="VectorBase:LOC119170707"/>
<feature type="region of interest" description="Disordered" evidence="1">
    <location>
        <begin position="312"/>
        <end position="338"/>
    </location>
</feature>
<dbReference type="InterPro" id="IPR013320">
    <property type="entry name" value="ConA-like_dom_sf"/>
</dbReference>
<reference evidence="3" key="1">
    <citation type="journal article" date="2020" name="Cell">
        <title>Large-Scale Comparative Analyses of Tick Genomes Elucidate Their Genetic Diversity and Vector Capacities.</title>
        <authorList>
            <consortium name="Tick Genome and Microbiome Consortium (TIGMIC)"/>
            <person name="Jia N."/>
            <person name="Wang J."/>
            <person name="Shi W."/>
            <person name="Du L."/>
            <person name="Sun Y."/>
            <person name="Zhan W."/>
            <person name="Jiang J.F."/>
            <person name="Wang Q."/>
            <person name="Zhang B."/>
            <person name="Ji P."/>
            <person name="Bell-Sakyi L."/>
            <person name="Cui X.M."/>
            <person name="Yuan T.T."/>
            <person name="Jiang B.G."/>
            <person name="Yang W.F."/>
            <person name="Lam T.T."/>
            <person name="Chang Q.C."/>
            <person name="Ding S.J."/>
            <person name="Wang X.J."/>
            <person name="Zhu J.G."/>
            <person name="Ruan X.D."/>
            <person name="Zhao L."/>
            <person name="Wei J.T."/>
            <person name="Ye R.Z."/>
            <person name="Que T.C."/>
            <person name="Du C.H."/>
            <person name="Zhou Y.H."/>
            <person name="Cheng J.X."/>
            <person name="Dai P.F."/>
            <person name="Guo W.B."/>
            <person name="Han X.H."/>
            <person name="Huang E.J."/>
            <person name="Li L.F."/>
            <person name="Wei W."/>
            <person name="Gao Y.C."/>
            <person name="Liu J.Z."/>
            <person name="Shao H.Z."/>
            <person name="Wang X."/>
            <person name="Wang C.C."/>
            <person name="Yang T.C."/>
            <person name="Huo Q.B."/>
            <person name="Li W."/>
            <person name="Chen H.Y."/>
            <person name="Chen S.E."/>
            <person name="Zhou L.G."/>
            <person name="Ni X.B."/>
            <person name="Tian J.H."/>
            <person name="Sheng Y."/>
            <person name="Liu T."/>
            <person name="Pan Y.S."/>
            <person name="Xia L.Y."/>
            <person name="Li J."/>
            <person name="Zhao F."/>
            <person name="Cao W.C."/>
        </authorList>
    </citation>
    <scope>NUCLEOTIDE SEQUENCE</scope>
    <source>
        <strain evidence="3">Rmic-2018</strain>
    </source>
</reference>
<gene>
    <name evidence="3" type="ORF">HPB51_013466</name>
</gene>
<protein>
    <recommendedName>
        <fullName evidence="2">MAM domain-containing protein</fullName>
    </recommendedName>
</protein>
<accession>A0A9J6DUM1</accession>